<dbReference type="Proteomes" id="UP000595197">
    <property type="component" value="Chromosome"/>
</dbReference>
<dbReference type="GO" id="GO:0008168">
    <property type="term" value="F:methyltransferase activity"/>
    <property type="evidence" value="ECO:0007669"/>
    <property type="project" value="UniProtKB-KW"/>
</dbReference>
<evidence type="ECO:0000313" key="5">
    <source>
        <dbReference type="EMBL" id="QQP91612.1"/>
    </source>
</evidence>
<dbReference type="Pfam" id="PF00588">
    <property type="entry name" value="SpoU_methylase"/>
    <property type="match status" value="1"/>
</dbReference>
<dbReference type="Pfam" id="PF08032">
    <property type="entry name" value="SpoU_sub_bind"/>
    <property type="match status" value="1"/>
</dbReference>
<dbReference type="SUPFAM" id="SSF55315">
    <property type="entry name" value="L30e-like"/>
    <property type="match status" value="1"/>
</dbReference>
<sequence>MPKPPRPRPQPGKGAPRFKAAGRRPPGRAAPELMDRPERPEPPQEKLLRITGLPAVSALFERNGRLVERLFFDERNAGAVAAFCRDLAKARKPYRQVDTDELARVAGTVLHGGVVAVTRPRPLPAFDPAEASRWAAEGKPLLLLDGIGNPHNLGAIVRTAAFFGLERIVISDHPAQAGPSEASYRVAEGGMEHVRLYRATGFARVLKQLASSYRVLGTALGRGEPLDQPADRRPTAIVLGNEEDGLGREILDACEGVVTLAGSGRVQSLNVAATAAILIHELTRARPSVRQAGLASGARAR</sequence>
<dbReference type="Gene3D" id="3.30.1330.30">
    <property type="match status" value="1"/>
</dbReference>
<keyword evidence="6" id="KW-1185">Reference proteome</keyword>
<dbReference type="RefSeq" id="WP_201079709.1">
    <property type="nucleotide sequence ID" value="NZ_CP067420.1"/>
</dbReference>
<dbReference type="Gene3D" id="3.40.1280.10">
    <property type="match status" value="1"/>
</dbReference>
<dbReference type="InterPro" id="IPR029026">
    <property type="entry name" value="tRNA_m1G_MTases_N"/>
</dbReference>
<dbReference type="InterPro" id="IPR029028">
    <property type="entry name" value="Alpha/beta_knot_MTases"/>
</dbReference>
<dbReference type="PANTHER" id="PTHR46429">
    <property type="entry name" value="23S RRNA (GUANOSINE-2'-O-)-METHYLTRANSFERASE RLMB"/>
    <property type="match status" value="1"/>
</dbReference>
<dbReference type="InterPro" id="IPR004441">
    <property type="entry name" value="rRNA_MeTrfase_TrmH"/>
</dbReference>
<organism evidence="5 6">
    <name type="scientific">Skermanella cutis</name>
    <dbReference type="NCBI Taxonomy" id="2775420"/>
    <lineage>
        <taxon>Bacteria</taxon>
        <taxon>Pseudomonadati</taxon>
        <taxon>Pseudomonadota</taxon>
        <taxon>Alphaproteobacteria</taxon>
        <taxon>Rhodospirillales</taxon>
        <taxon>Azospirillaceae</taxon>
        <taxon>Skermanella</taxon>
    </lineage>
</organism>
<evidence type="ECO:0000256" key="3">
    <source>
        <dbReference type="SAM" id="MobiDB-lite"/>
    </source>
</evidence>
<dbReference type="InterPro" id="IPR029064">
    <property type="entry name" value="Ribosomal_eL30-like_sf"/>
</dbReference>
<gene>
    <name evidence="5" type="ORF">IGS68_10550</name>
</gene>
<dbReference type="GO" id="GO:0032259">
    <property type="term" value="P:methylation"/>
    <property type="evidence" value="ECO:0007669"/>
    <property type="project" value="UniProtKB-KW"/>
</dbReference>
<reference evidence="5" key="1">
    <citation type="submission" date="2021-02" db="EMBL/GenBank/DDBJ databases">
        <title>Skermanella TT6 skin isolate.</title>
        <authorList>
            <person name="Lee K."/>
            <person name="Ganzorig M."/>
        </authorList>
    </citation>
    <scope>NUCLEOTIDE SEQUENCE</scope>
    <source>
        <strain evidence="5">TT6</strain>
    </source>
</reference>
<dbReference type="EMBL" id="CP067420">
    <property type="protein sequence ID" value="QQP91612.1"/>
    <property type="molecule type" value="Genomic_DNA"/>
</dbReference>
<keyword evidence="1 5" id="KW-0489">Methyltransferase</keyword>
<dbReference type="InterPro" id="IPR013123">
    <property type="entry name" value="SpoU_subst-bd"/>
</dbReference>
<keyword evidence="2" id="KW-0808">Transferase</keyword>
<dbReference type="CDD" id="cd18095">
    <property type="entry name" value="SpoU-like_rRNA-MTase"/>
    <property type="match status" value="1"/>
</dbReference>
<protein>
    <submittedName>
        <fullName evidence="5">RNA methyltransferase</fullName>
    </submittedName>
</protein>
<evidence type="ECO:0000259" key="4">
    <source>
        <dbReference type="SMART" id="SM00967"/>
    </source>
</evidence>
<feature type="region of interest" description="Disordered" evidence="3">
    <location>
        <begin position="1"/>
        <end position="43"/>
    </location>
</feature>
<evidence type="ECO:0000313" key="6">
    <source>
        <dbReference type="Proteomes" id="UP000595197"/>
    </source>
</evidence>
<accession>A0ABX7BB46</accession>
<proteinExistence type="predicted"/>
<feature type="compositionally biased region" description="Pro residues" evidence="3">
    <location>
        <begin position="1"/>
        <end position="10"/>
    </location>
</feature>
<evidence type="ECO:0000256" key="1">
    <source>
        <dbReference type="ARBA" id="ARBA00022603"/>
    </source>
</evidence>
<name>A0ABX7BB46_9PROT</name>
<feature type="domain" description="RNA 2-O ribose methyltransferase substrate binding" evidence="4">
    <location>
        <begin position="49"/>
        <end position="124"/>
    </location>
</feature>
<dbReference type="InterPro" id="IPR001537">
    <property type="entry name" value="SpoU_MeTrfase"/>
</dbReference>
<dbReference type="SMART" id="SM00967">
    <property type="entry name" value="SpoU_sub_bind"/>
    <property type="match status" value="1"/>
</dbReference>
<dbReference type="PANTHER" id="PTHR46429:SF2">
    <property type="entry name" value="TRNA_RRNA METHYLTRANSFERASE"/>
    <property type="match status" value="1"/>
</dbReference>
<evidence type="ECO:0000256" key="2">
    <source>
        <dbReference type="ARBA" id="ARBA00022679"/>
    </source>
</evidence>
<feature type="compositionally biased region" description="Basic and acidic residues" evidence="3">
    <location>
        <begin position="33"/>
        <end position="43"/>
    </location>
</feature>
<dbReference type="SUPFAM" id="SSF75217">
    <property type="entry name" value="alpha/beta knot"/>
    <property type="match status" value="1"/>
</dbReference>